<organism evidence="1 2">
    <name type="scientific">Chelonia mydas</name>
    <name type="common">Green sea-turtle</name>
    <name type="synonym">Chelonia agassizi</name>
    <dbReference type="NCBI Taxonomy" id="8469"/>
    <lineage>
        <taxon>Eukaryota</taxon>
        <taxon>Metazoa</taxon>
        <taxon>Chordata</taxon>
        <taxon>Craniata</taxon>
        <taxon>Vertebrata</taxon>
        <taxon>Euteleostomi</taxon>
        <taxon>Archelosauria</taxon>
        <taxon>Testudinata</taxon>
        <taxon>Testudines</taxon>
        <taxon>Cryptodira</taxon>
        <taxon>Durocryptodira</taxon>
        <taxon>Americhelydia</taxon>
        <taxon>Chelonioidea</taxon>
        <taxon>Cheloniidae</taxon>
        <taxon>Chelonia</taxon>
    </lineage>
</organism>
<evidence type="ECO:0000313" key="2">
    <source>
        <dbReference type="Proteomes" id="UP000031443"/>
    </source>
</evidence>
<dbReference type="Proteomes" id="UP000031443">
    <property type="component" value="Unassembled WGS sequence"/>
</dbReference>
<evidence type="ECO:0000313" key="1">
    <source>
        <dbReference type="EMBL" id="EMP25084.1"/>
    </source>
</evidence>
<dbReference type="AlphaFoldDB" id="M7AKW4"/>
<sequence length="308" mass="34420">MESSSRSELRALRNRGSNSGHAVIRRNWSGIDPHSLLKPRMHHAVDARHTGSTDTAMNSSSSGLWISITFEFEKPKFGLLGKAKKKLATCKVEKEVKGKLKPCSFKTSEASAVKSFNLWWHVKRNHPENYAALVTKKDQEDEAKQKADAAKRCSSGTLKTLGEKIFCGTSSEKKPKIDQTKIDSYLKSSKVTVTMDANTFHEGLMEMVCLSSTLLTTFRLKNKEFQKIAGEMGRQLGVLMGHNAVRHLVVGTAQSGHEELKKALEQKLCYLKIDAATRGNRNFLTINAQYDEEGKDKVVVKTLDINRH</sequence>
<keyword evidence="2" id="KW-1185">Reference proteome</keyword>
<name>M7AKW4_CHEMY</name>
<protein>
    <submittedName>
        <fullName evidence="1">Uncharacterized protein</fullName>
    </submittedName>
</protein>
<accession>M7AKW4</accession>
<reference evidence="2" key="1">
    <citation type="journal article" date="2013" name="Nat. Genet.">
        <title>The draft genomes of soft-shell turtle and green sea turtle yield insights into the development and evolution of the turtle-specific body plan.</title>
        <authorList>
            <person name="Wang Z."/>
            <person name="Pascual-Anaya J."/>
            <person name="Zadissa A."/>
            <person name="Li W."/>
            <person name="Niimura Y."/>
            <person name="Huang Z."/>
            <person name="Li C."/>
            <person name="White S."/>
            <person name="Xiong Z."/>
            <person name="Fang D."/>
            <person name="Wang B."/>
            <person name="Ming Y."/>
            <person name="Chen Y."/>
            <person name="Zheng Y."/>
            <person name="Kuraku S."/>
            <person name="Pignatelli M."/>
            <person name="Herrero J."/>
            <person name="Beal K."/>
            <person name="Nozawa M."/>
            <person name="Li Q."/>
            <person name="Wang J."/>
            <person name="Zhang H."/>
            <person name="Yu L."/>
            <person name="Shigenobu S."/>
            <person name="Wang J."/>
            <person name="Liu J."/>
            <person name="Flicek P."/>
            <person name="Searle S."/>
            <person name="Wang J."/>
            <person name="Kuratani S."/>
            <person name="Yin Y."/>
            <person name="Aken B."/>
            <person name="Zhang G."/>
            <person name="Irie N."/>
        </authorList>
    </citation>
    <scope>NUCLEOTIDE SEQUENCE [LARGE SCALE GENOMIC DNA]</scope>
</reference>
<gene>
    <name evidence="1" type="ORF">UY3_17765</name>
</gene>
<dbReference type="EMBL" id="KB594214">
    <property type="protein sequence ID" value="EMP25084.1"/>
    <property type="molecule type" value="Genomic_DNA"/>
</dbReference>
<proteinExistence type="predicted"/>